<accession>A0ABU0E1U9</accession>
<evidence type="ECO:0000256" key="1">
    <source>
        <dbReference type="SAM" id="Phobius"/>
    </source>
</evidence>
<feature type="transmembrane region" description="Helical" evidence="1">
    <location>
        <begin position="197"/>
        <end position="218"/>
    </location>
</feature>
<dbReference type="Gene3D" id="1.10.510.10">
    <property type="entry name" value="Transferase(Phosphotransferase) domain 1"/>
    <property type="match status" value="1"/>
</dbReference>
<dbReference type="InterPro" id="IPR018778">
    <property type="entry name" value="T7SS_EssB"/>
</dbReference>
<sequence>MNDNIFSEDIRKSSTSIESEFDLISLCERRGEFVNCNAEFKDEKETVVFNYDTTGLFSFEELGKTRIDKIRFLLSVQRLEAISKRFVFSLQPENLFFDANLNAKVLRRDVIGDDEHADFLLQYKSLIGTVMMKQYSYQDFYEGGLSLMDKDKFLSQIKSCTTTQEIVSLLFEQFTLEKEKALKTVSVPKKKQTINKIALRVFVVLSVLLLVLNLYQFMFINKDQSTELKAMSHYVDNNYVDTIDTLESTSTDSLSKESMYILAVSHIKSSGLNDEAKSNALSQIKLNGNESYSKFWVLLGRKEFDDAYEIANKFSDDRLLYYAYSVEYSSLNTNTELSSEEKATRKSELEKLIDDYIEKVSENEESEK</sequence>
<gene>
    <name evidence="2" type="ORF">J2S15_001612</name>
</gene>
<comment type="caution">
    <text evidence="2">The sequence shown here is derived from an EMBL/GenBank/DDBJ whole genome shotgun (WGS) entry which is preliminary data.</text>
</comment>
<organism evidence="2 3">
    <name type="scientific">Breznakia pachnodae</name>
    <dbReference type="NCBI Taxonomy" id="265178"/>
    <lineage>
        <taxon>Bacteria</taxon>
        <taxon>Bacillati</taxon>
        <taxon>Bacillota</taxon>
        <taxon>Erysipelotrichia</taxon>
        <taxon>Erysipelotrichales</taxon>
        <taxon>Erysipelotrichaceae</taxon>
        <taxon>Breznakia</taxon>
    </lineage>
</organism>
<keyword evidence="3" id="KW-1185">Reference proteome</keyword>
<dbReference type="EMBL" id="JAUSUR010000002">
    <property type="protein sequence ID" value="MDQ0360867.1"/>
    <property type="molecule type" value="Genomic_DNA"/>
</dbReference>
<dbReference type="RefSeq" id="WP_307407090.1">
    <property type="nucleotide sequence ID" value="NZ_JAUSUR010000002.1"/>
</dbReference>
<reference evidence="2 3" key="1">
    <citation type="submission" date="2023-07" db="EMBL/GenBank/DDBJ databases">
        <title>Genomic Encyclopedia of Type Strains, Phase IV (KMG-IV): sequencing the most valuable type-strain genomes for metagenomic binning, comparative biology and taxonomic classification.</title>
        <authorList>
            <person name="Goeker M."/>
        </authorList>
    </citation>
    <scope>NUCLEOTIDE SEQUENCE [LARGE SCALE GENOMIC DNA]</scope>
    <source>
        <strain evidence="2 3">DSM 16784</strain>
    </source>
</reference>
<dbReference type="Pfam" id="PF10140">
    <property type="entry name" value="YukC"/>
    <property type="match status" value="1"/>
</dbReference>
<dbReference type="InterPro" id="IPR042565">
    <property type="entry name" value="T7SS_EssB_C"/>
</dbReference>
<keyword evidence="1" id="KW-1133">Transmembrane helix</keyword>
<protein>
    <submittedName>
        <fullName evidence="2">Type VII secretion protein EssB</fullName>
    </submittedName>
</protein>
<name>A0ABU0E1U9_9FIRM</name>
<dbReference type="Gene3D" id="1.25.40.680">
    <property type="entry name" value="Type VII secretion system EssB, C-terminal-like domain"/>
    <property type="match status" value="1"/>
</dbReference>
<keyword evidence="1" id="KW-0812">Transmembrane</keyword>
<proteinExistence type="predicted"/>
<dbReference type="Proteomes" id="UP001230220">
    <property type="component" value="Unassembled WGS sequence"/>
</dbReference>
<keyword evidence="1" id="KW-0472">Membrane</keyword>
<evidence type="ECO:0000313" key="2">
    <source>
        <dbReference type="EMBL" id="MDQ0360867.1"/>
    </source>
</evidence>
<evidence type="ECO:0000313" key="3">
    <source>
        <dbReference type="Proteomes" id="UP001230220"/>
    </source>
</evidence>